<evidence type="ECO:0000313" key="1">
    <source>
        <dbReference type="EMBL" id="KAI5356421.1"/>
    </source>
</evidence>
<proteinExistence type="predicted"/>
<evidence type="ECO:0000313" key="2">
    <source>
        <dbReference type="Proteomes" id="UP001054821"/>
    </source>
</evidence>
<reference evidence="1 2" key="1">
    <citation type="journal article" date="2022" name="G3 (Bethesda)">
        <title>Whole-genome sequence and methylome profiling of the almond [Prunus dulcis (Mill.) D.A. Webb] cultivar 'Nonpareil'.</title>
        <authorList>
            <person name="D'Amico-Willman K.M."/>
            <person name="Ouma W.Z."/>
            <person name="Meulia T."/>
            <person name="Sideli G.M."/>
            <person name="Gradziel T.M."/>
            <person name="Fresnedo-Ramirez J."/>
        </authorList>
    </citation>
    <scope>NUCLEOTIDE SEQUENCE [LARGE SCALE GENOMIC DNA]</scope>
    <source>
        <strain evidence="1">Clone GOH B32 T37-40</strain>
    </source>
</reference>
<protein>
    <submittedName>
        <fullName evidence="1">Uncharacterized protein</fullName>
    </submittedName>
</protein>
<dbReference type="Proteomes" id="UP001054821">
    <property type="component" value="Chromosome 1"/>
</dbReference>
<name>A0AAD4ZYR7_PRUDU</name>
<gene>
    <name evidence="1" type="ORF">L3X38_009316</name>
</gene>
<accession>A0AAD4ZYR7</accession>
<dbReference type="AlphaFoldDB" id="A0AAD4ZYR7"/>
<sequence length="95" mass="10530">MINDSTAPNTTLEIDSEGMFKFSNVGLRVNKLRLLGEWSTEKGEDNDNSDDTISKKVCGNVKIVGKVIEDFELFFKVVGASSSLDLIRGVQMRVM</sequence>
<keyword evidence="2" id="KW-1185">Reference proteome</keyword>
<organism evidence="1 2">
    <name type="scientific">Prunus dulcis</name>
    <name type="common">Almond</name>
    <name type="synonym">Amygdalus dulcis</name>
    <dbReference type="NCBI Taxonomy" id="3755"/>
    <lineage>
        <taxon>Eukaryota</taxon>
        <taxon>Viridiplantae</taxon>
        <taxon>Streptophyta</taxon>
        <taxon>Embryophyta</taxon>
        <taxon>Tracheophyta</taxon>
        <taxon>Spermatophyta</taxon>
        <taxon>Magnoliopsida</taxon>
        <taxon>eudicotyledons</taxon>
        <taxon>Gunneridae</taxon>
        <taxon>Pentapetalae</taxon>
        <taxon>rosids</taxon>
        <taxon>fabids</taxon>
        <taxon>Rosales</taxon>
        <taxon>Rosaceae</taxon>
        <taxon>Amygdaloideae</taxon>
        <taxon>Amygdaleae</taxon>
        <taxon>Prunus</taxon>
    </lineage>
</organism>
<dbReference type="EMBL" id="JAJFAZ020000001">
    <property type="protein sequence ID" value="KAI5356421.1"/>
    <property type="molecule type" value="Genomic_DNA"/>
</dbReference>
<comment type="caution">
    <text evidence="1">The sequence shown here is derived from an EMBL/GenBank/DDBJ whole genome shotgun (WGS) entry which is preliminary data.</text>
</comment>